<reference evidence="4" key="1">
    <citation type="journal article" date="2015" name="Nature">
        <title>Complex archaea that bridge the gap between prokaryotes and eukaryotes.</title>
        <authorList>
            <person name="Spang A."/>
            <person name="Saw J.H."/>
            <person name="Jorgensen S.L."/>
            <person name="Zaremba-Niedzwiedzka K."/>
            <person name="Martijn J."/>
            <person name="Lind A.E."/>
            <person name="van Eijk R."/>
            <person name="Schleper C."/>
            <person name="Guy L."/>
            <person name="Ettema T.J."/>
        </authorList>
    </citation>
    <scope>NUCLEOTIDE SEQUENCE</scope>
</reference>
<feature type="non-terminal residue" evidence="4">
    <location>
        <position position="1"/>
    </location>
</feature>
<dbReference type="InterPro" id="IPR043137">
    <property type="entry name" value="GGT_ssub_C"/>
</dbReference>
<comment type="caution">
    <text evidence="4">The sequence shown here is derived from an EMBL/GenBank/DDBJ whole genome shotgun (WGS) entry which is preliminary data.</text>
</comment>
<dbReference type="GO" id="GO:0016787">
    <property type="term" value="F:hydrolase activity"/>
    <property type="evidence" value="ECO:0007669"/>
    <property type="project" value="UniProtKB-KW"/>
</dbReference>
<dbReference type="PANTHER" id="PTHR43199">
    <property type="entry name" value="GLUTATHIONE HYDROLASE"/>
    <property type="match status" value="1"/>
</dbReference>
<dbReference type="Gene3D" id="3.60.20.40">
    <property type="match status" value="1"/>
</dbReference>
<dbReference type="InterPro" id="IPR051792">
    <property type="entry name" value="GGT_bact"/>
</dbReference>
<dbReference type="PANTHER" id="PTHR43199:SF1">
    <property type="entry name" value="GLUTATHIONE HYDROLASE PROENZYME"/>
    <property type="match status" value="1"/>
</dbReference>
<proteinExistence type="predicted"/>
<dbReference type="PRINTS" id="PR01210">
    <property type="entry name" value="GGTRANSPTASE"/>
</dbReference>
<dbReference type="AlphaFoldDB" id="A0A0F9EWC3"/>
<gene>
    <name evidence="4" type="ORF">LCGC14_2317410</name>
</gene>
<sequence>VADHARCLRGTTHISVVDAAGNTAAMTVSNGEGCGYMIPGTGIMLNNMLGEEDINPEGFHCWPENQRMTSMMSPSLLQLGNGTSVALGSGGSNRIRTAILQVVSNLVDFDMSPEQAVSAPRIHYENGVLNIEPGFEIGQLDGLKADYDNQQHWEQLNLYFGGVHTVEFDGHRFHGVGDPRRGGVGAVVTGDSQNER</sequence>
<name>A0A0F9EWC3_9ZZZZ</name>
<evidence type="ECO:0000256" key="3">
    <source>
        <dbReference type="ARBA" id="ARBA00023145"/>
    </source>
</evidence>
<keyword evidence="1" id="KW-0808">Transferase</keyword>
<organism evidence="4">
    <name type="scientific">marine sediment metagenome</name>
    <dbReference type="NCBI Taxonomy" id="412755"/>
    <lineage>
        <taxon>unclassified sequences</taxon>
        <taxon>metagenomes</taxon>
        <taxon>ecological metagenomes</taxon>
    </lineage>
</organism>
<dbReference type="SUPFAM" id="SSF56235">
    <property type="entry name" value="N-terminal nucleophile aminohydrolases (Ntn hydrolases)"/>
    <property type="match status" value="1"/>
</dbReference>
<dbReference type="EMBL" id="LAZR01033025">
    <property type="protein sequence ID" value="KKL49250.1"/>
    <property type="molecule type" value="Genomic_DNA"/>
</dbReference>
<keyword evidence="2" id="KW-0378">Hydrolase</keyword>
<dbReference type="Pfam" id="PF01019">
    <property type="entry name" value="G_glu_transpept"/>
    <property type="match status" value="1"/>
</dbReference>
<dbReference type="InterPro" id="IPR029055">
    <property type="entry name" value="Ntn_hydrolases_N"/>
</dbReference>
<dbReference type="GO" id="GO:0016740">
    <property type="term" value="F:transferase activity"/>
    <property type="evidence" value="ECO:0007669"/>
    <property type="project" value="UniProtKB-KW"/>
</dbReference>
<evidence type="ECO:0000313" key="4">
    <source>
        <dbReference type="EMBL" id="KKL49250.1"/>
    </source>
</evidence>
<protein>
    <recommendedName>
        <fullName evidence="5">Gamma-glutamyltransferase</fullName>
    </recommendedName>
</protein>
<evidence type="ECO:0008006" key="5">
    <source>
        <dbReference type="Google" id="ProtNLM"/>
    </source>
</evidence>
<evidence type="ECO:0000256" key="1">
    <source>
        <dbReference type="ARBA" id="ARBA00022679"/>
    </source>
</evidence>
<accession>A0A0F9EWC3</accession>
<keyword evidence="3" id="KW-0865">Zymogen</keyword>
<evidence type="ECO:0000256" key="2">
    <source>
        <dbReference type="ARBA" id="ARBA00022801"/>
    </source>
</evidence>